<dbReference type="PANTHER" id="PTHR30561:SF1">
    <property type="entry name" value="MULTIDRUG TRANSPORTER EMRE"/>
    <property type="match status" value="1"/>
</dbReference>
<reference evidence="10 11" key="1">
    <citation type="submission" date="2018-04" db="EMBL/GenBank/DDBJ databases">
        <title>Genomic Encyclopedia of Archaeal and Bacterial Type Strains, Phase II (KMG-II): from individual species to whole genera.</title>
        <authorList>
            <person name="Goeker M."/>
        </authorList>
    </citation>
    <scope>NUCLEOTIDE SEQUENCE [LARGE SCALE GENOMIC DNA]</scope>
    <source>
        <strain evidence="10 11">DSM 100434</strain>
    </source>
</reference>
<evidence type="ECO:0000256" key="9">
    <source>
        <dbReference type="SAM" id="Phobius"/>
    </source>
</evidence>
<dbReference type="GO" id="GO:0015199">
    <property type="term" value="F:amino-acid betaine transmembrane transporter activity"/>
    <property type="evidence" value="ECO:0007669"/>
    <property type="project" value="TreeGrafter"/>
</dbReference>
<organism evidence="10 11">
    <name type="scientific">Celeribacter persicus</name>
    <dbReference type="NCBI Taxonomy" id="1651082"/>
    <lineage>
        <taxon>Bacteria</taxon>
        <taxon>Pseudomonadati</taxon>
        <taxon>Pseudomonadota</taxon>
        <taxon>Alphaproteobacteria</taxon>
        <taxon>Rhodobacterales</taxon>
        <taxon>Roseobacteraceae</taxon>
        <taxon>Celeribacter</taxon>
    </lineage>
</organism>
<accession>A0A2T5HKA3</accession>
<proteinExistence type="inferred from homology"/>
<dbReference type="Gene3D" id="1.10.3730.20">
    <property type="match status" value="1"/>
</dbReference>
<feature type="transmembrane region" description="Helical" evidence="9">
    <location>
        <begin position="59"/>
        <end position="80"/>
    </location>
</feature>
<dbReference type="InterPro" id="IPR037185">
    <property type="entry name" value="EmrE-like"/>
</dbReference>
<evidence type="ECO:0000256" key="3">
    <source>
        <dbReference type="ARBA" id="ARBA00022475"/>
    </source>
</evidence>
<evidence type="ECO:0000313" key="11">
    <source>
        <dbReference type="Proteomes" id="UP000244077"/>
    </source>
</evidence>
<evidence type="ECO:0000256" key="6">
    <source>
        <dbReference type="ARBA" id="ARBA00023136"/>
    </source>
</evidence>
<evidence type="ECO:0000313" key="10">
    <source>
        <dbReference type="EMBL" id="PTQ71959.1"/>
    </source>
</evidence>
<comment type="subcellular location">
    <subcellularLocation>
        <location evidence="1 8">Cell membrane</location>
        <topology evidence="1 8">Multi-pass membrane protein</topology>
    </subcellularLocation>
</comment>
<evidence type="ECO:0000256" key="1">
    <source>
        <dbReference type="ARBA" id="ARBA00004651"/>
    </source>
</evidence>
<dbReference type="Pfam" id="PF00893">
    <property type="entry name" value="Multi_Drug_Res"/>
    <property type="match status" value="1"/>
</dbReference>
<dbReference type="GO" id="GO:0015297">
    <property type="term" value="F:antiporter activity"/>
    <property type="evidence" value="ECO:0007669"/>
    <property type="project" value="TreeGrafter"/>
</dbReference>
<protein>
    <submittedName>
        <fullName evidence="10">Small multidrug resistance pump</fullName>
    </submittedName>
</protein>
<evidence type="ECO:0000256" key="5">
    <source>
        <dbReference type="ARBA" id="ARBA00022989"/>
    </source>
</evidence>
<keyword evidence="6 9" id="KW-0472">Membrane</keyword>
<dbReference type="OrthoDB" id="9808638at2"/>
<evidence type="ECO:0000256" key="2">
    <source>
        <dbReference type="ARBA" id="ARBA00022448"/>
    </source>
</evidence>
<dbReference type="Proteomes" id="UP000244077">
    <property type="component" value="Unassembled WGS sequence"/>
</dbReference>
<sequence length="111" mass="11729">MPKHYLFLIAAVVSEVIGTAALNATQQFTKPLPTAVVVIGYGLAFYFLTHVLKVMPVGVVYAIWSGLGIVLITLVGLVAFGQKIDLPAALGMALIIAGVLVIHLFSRTASH</sequence>
<dbReference type="InterPro" id="IPR000390">
    <property type="entry name" value="Small_drug/metabolite_transptr"/>
</dbReference>
<dbReference type="EMBL" id="QAOH01000007">
    <property type="protein sequence ID" value="PTQ71959.1"/>
    <property type="molecule type" value="Genomic_DNA"/>
</dbReference>
<keyword evidence="3" id="KW-1003">Cell membrane</keyword>
<feature type="transmembrane region" description="Helical" evidence="9">
    <location>
        <begin position="86"/>
        <end position="105"/>
    </location>
</feature>
<dbReference type="GO" id="GO:0031460">
    <property type="term" value="P:glycine betaine transport"/>
    <property type="evidence" value="ECO:0007669"/>
    <property type="project" value="TreeGrafter"/>
</dbReference>
<evidence type="ECO:0000256" key="8">
    <source>
        <dbReference type="RuleBase" id="RU003942"/>
    </source>
</evidence>
<comment type="similarity">
    <text evidence="7 8">Belongs to the drug/metabolite transporter (DMT) superfamily. Small multidrug resistance (SMR) (TC 2.A.7.1) family.</text>
</comment>
<dbReference type="RefSeq" id="WP_107816640.1">
    <property type="nucleotide sequence ID" value="NZ_QAOH01000007.1"/>
</dbReference>
<comment type="caution">
    <text evidence="10">The sequence shown here is derived from an EMBL/GenBank/DDBJ whole genome shotgun (WGS) entry which is preliminary data.</text>
</comment>
<dbReference type="GO" id="GO:0005886">
    <property type="term" value="C:plasma membrane"/>
    <property type="evidence" value="ECO:0007669"/>
    <property type="project" value="UniProtKB-SubCell"/>
</dbReference>
<gene>
    <name evidence="10" type="ORF">C8N42_107138</name>
</gene>
<feature type="transmembrane region" description="Helical" evidence="9">
    <location>
        <begin position="34"/>
        <end position="52"/>
    </location>
</feature>
<dbReference type="FunFam" id="1.10.3730.20:FF:000001">
    <property type="entry name" value="Quaternary ammonium compound resistance transporter SugE"/>
    <property type="match status" value="1"/>
</dbReference>
<dbReference type="GO" id="GO:1990961">
    <property type="term" value="P:xenobiotic detoxification by transmembrane export across the plasma membrane"/>
    <property type="evidence" value="ECO:0007669"/>
    <property type="project" value="UniProtKB-ARBA"/>
</dbReference>
<evidence type="ECO:0000256" key="4">
    <source>
        <dbReference type="ARBA" id="ARBA00022692"/>
    </source>
</evidence>
<keyword evidence="2" id="KW-0813">Transport</keyword>
<dbReference type="GO" id="GO:0015220">
    <property type="term" value="F:choline transmembrane transporter activity"/>
    <property type="evidence" value="ECO:0007669"/>
    <property type="project" value="TreeGrafter"/>
</dbReference>
<keyword evidence="11" id="KW-1185">Reference proteome</keyword>
<evidence type="ECO:0000256" key="7">
    <source>
        <dbReference type="ARBA" id="ARBA00038032"/>
    </source>
</evidence>
<name>A0A2T5HKA3_9RHOB</name>
<dbReference type="SUPFAM" id="SSF103481">
    <property type="entry name" value="Multidrug resistance efflux transporter EmrE"/>
    <property type="match status" value="1"/>
</dbReference>
<dbReference type="InterPro" id="IPR045324">
    <property type="entry name" value="Small_multidrug_res"/>
</dbReference>
<dbReference type="PANTHER" id="PTHR30561">
    <property type="entry name" value="SMR FAMILY PROTON-DEPENDENT DRUG EFFLUX TRANSPORTER SUGE"/>
    <property type="match status" value="1"/>
</dbReference>
<dbReference type="AlphaFoldDB" id="A0A2T5HKA3"/>
<keyword evidence="4 8" id="KW-0812">Transmembrane</keyword>
<keyword evidence="5 9" id="KW-1133">Transmembrane helix</keyword>